<proteinExistence type="predicted"/>
<dbReference type="SUPFAM" id="SSF57959">
    <property type="entry name" value="Leucine zipper domain"/>
    <property type="match status" value="1"/>
</dbReference>
<dbReference type="AlphaFoldDB" id="A0A9P9FC70"/>
<dbReference type="Proteomes" id="UP000717696">
    <property type="component" value="Unassembled WGS sequence"/>
</dbReference>
<reference evidence="2" key="1">
    <citation type="journal article" date="2021" name="Nat. Commun.">
        <title>Genetic determinants of endophytism in the Arabidopsis root mycobiome.</title>
        <authorList>
            <person name="Mesny F."/>
            <person name="Miyauchi S."/>
            <person name="Thiergart T."/>
            <person name="Pickel B."/>
            <person name="Atanasova L."/>
            <person name="Karlsson M."/>
            <person name="Huettel B."/>
            <person name="Barry K.W."/>
            <person name="Haridas S."/>
            <person name="Chen C."/>
            <person name="Bauer D."/>
            <person name="Andreopoulos W."/>
            <person name="Pangilinan J."/>
            <person name="LaButti K."/>
            <person name="Riley R."/>
            <person name="Lipzen A."/>
            <person name="Clum A."/>
            <person name="Drula E."/>
            <person name="Henrissat B."/>
            <person name="Kohler A."/>
            <person name="Grigoriev I.V."/>
            <person name="Martin F.M."/>
            <person name="Hacquard S."/>
        </authorList>
    </citation>
    <scope>NUCLEOTIDE SEQUENCE</scope>
    <source>
        <strain evidence="2">MPI-CAGE-AT-0021</strain>
    </source>
</reference>
<protein>
    <recommendedName>
        <fullName evidence="4">BZIP domain-containing protein</fullName>
    </recommendedName>
</protein>
<sequence>MARMTAYVMSRNTEKPISDDPKLQRARESQRKSRARKRDYVRDLQLRVEVCELGGIQVAHDVQQEAKKIARENVRLRELAKRLGISAHEITAAVSAAEGEGGAVPPAPIQPLYGPSQAYLDLMAALEPRTAIIPLWPVEQPSVTVPSPTTYLPSPELRPLGLPDSVVQPEGPEADNPYDGASLFIDNDYAHPDISAQVPAAFSQIPMPGIGNHPYVEPGILMPRIDNQHAEPAATMPYLQGYGQPSPSFPMAPIGLGPYPAPETLLPPVQVAQAVHPQQHVGFQMMPVAQPQESPNRLTWDMTVLQQYPPHL</sequence>
<dbReference type="PANTHER" id="PTHR42070:SF1">
    <property type="entry name" value="FILAMENT ASSOCIATED PROTEIN, PUTATIVE (AFU_ORTHOLOGUE AFUA_8G06630)-RELATED"/>
    <property type="match status" value="1"/>
</dbReference>
<dbReference type="InterPro" id="IPR046347">
    <property type="entry name" value="bZIP_sf"/>
</dbReference>
<evidence type="ECO:0000313" key="2">
    <source>
        <dbReference type="EMBL" id="KAH7157880.1"/>
    </source>
</evidence>
<name>A0A9P9FC70_9HYPO</name>
<keyword evidence="3" id="KW-1185">Reference proteome</keyword>
<dbReference type="EMBL" id="JAGMUU010000003">
    <property type="protein sequence ID" value="KAH7157880.1"/>
    <property type="molecule type" value="Genomic_DNA"/>
</dbReference>
<dbReference type="OrthoDB" id="4505928at2759"/>
<dbReference type="Gene3D" id="1.20.5.170">
    <property type="match status" value="1"/>
</dbReference>
<feature type="region of interest" description="Disordered" evidence="1">
    <location>
        <begin position="1"/>
        <end position="37"/>
    </location>
</feature>
<dbReference type="GO" id="GO:0003700">
    <property type="term" value="F:DNA-binding transcription factor activity"/>
    <property type="evidence" value="ECO:0007669"/>
    <property type="project" value="InterPro"/>
</dbReference>
<gene>
    <name evidence="2" type="ORF">B0J13DRAFT_183365</name>
</gene>
<comment type="caution">
    <text evidence="2">The sequence shown here is derived from an EMBL/GenBank/DDBJ whole genome shotgun (WGS) entry which is preliminary data.</text>
</comment>
<accession>A0A9P9FC70</accession>
<organism evidence="2 3">
    <name type="scientific">Dactylonectria estremocensis</name>
    <dbReference type="NCBI Taxonomy" id="1079267"/>
    <lineage>
        <taxon>Eukaryota</taxon>
        <taxon>Fungi</taxon>
        <taxon>Dikarya</taxon>
        <taxon>Ascomycota</taxon>
        <taxon>Pezizomycotina</taxon>
        <taxon>Sordariomycetes</taxon>
        <taxon>Hypocreomycetidae</taxon>
        <taxon>Hypocreales</taxon>
        <taxon>Nectriaceae</taxon>
        <taxon>Dactylonectria</taxon>
    </lineage>
</organism>
<evidence type="ECO:0008006" key="4">
    <source>
        <dbReference type="Google" id="ProtNLM"/>
    </source>
</evidence>
<dbReference type="PANTHER" id="PTHR42070">
    <property type="entry name" value="FILAMENT ASSOCIATED PROTEIN, PUTATIVE (AFU_ORTHOLOGUE AFUA_8G06630)-RELATED"/>
    <property type="match status" value="1"/>
</dbReference>
<dbReference type="CDD" id="cd14686">
    <property type="entry name" value="bZIP"/>
    <property type="match status" value="1"/>
</dbReference>
<evidence type="ECO:0000313" key="3">
    <source>
        <dbReference type="Proteomes" id="UP000717696"/>
    </source>
</evidence>
<evidence type="ECO:0000256" key="1">
    <source>
        <dbReference type="SAM" id="MobiDB-lite"/>
    </source>
</evidence>
<feature type="compositionally biased region" description="Basic and acidic residues" evidence="1">
    <location>
        <begin position="12"/>
        <end position="31"/>
    </location>
</feature>